<dbReference type="RefSeq" id="WP_354464343.1">
    <property type="nucleotide sequence ID" value="NZ_JBEWSZ010000007.1"/>
</dbReference>
<evidence type="ECO:0000313" key="3">
    <source>
        <dbReference type="Proteomes" id="UP001548832"/>
    </source>
</evidence>
<name>A0ABV2DR24_9HYPH</name>
<keyword evidence="1" id="KW-0812">Transmembrane</keyword>
<keyword evidence="1" id="KW-0472">Membrane</keyword>
<dbReference type="Proteomes" id="UP001548832">
    <property type="component" value="Unassembled WGS sequence"/>
</dbReference>
<evidence type="ECO:0000256" key="1">
    <source>
        <dbReference type="SAM" id="Phobius"/>
    </source>
</evidence>
<gene>
    <name evidence="2" type="ORF">ABVQ20_34740</name>
</gene>
<sequence>MTDLIDEDELPKTIPSKRWRTLALTTTQFVPPIISIGCAMAVGYFAYAVSNQKPPADIAALAVSILKSSDASPEMRDWAADALGIQTDIPMPAKSIRQQ</sequence>
<accession>A0ABV2DR24</accession>
<keyword evidence="1" id="KW-1133">Transmembrane helix</keyword>
<evidence type="ECO:0000313" key="2">
    <source>
        <dbReference type="EMBL" id="MET2832118.1"/>
    </source>
</evidence>
<feature type="transmembrane region" description="Helical" evidence="1">
    <location>
        <begin position="29"/>
        <end position="49"/>
    </location>
</feature>
<proteinExistence type="predicted"/>
<comment type="caution">
    <text evidence="2">The sequence shown here is derived from an EMBL/GenBank/DDBJ whole genome shotgun (WGS) entry which is preliminary data.</text>
</comment>
<organism evidence="2 3">
    <name type="scientific">Mesorhizobium shangrilense</name>
    <dbReference type="NCBI Taxonomy" id="460060"/>
    <lineage>
        <taxon>Bacteria</taxon>
        <taxon>Pseudomonadati</taxon>
        <taxon>Pseudomonadota</taxon>
        <taxon>Alphaproteobacteria</taxon>
        <taxon>Hyphomicrobiales</taxon>
        <taxon>Phyllobacteriaceae</taxon>
        <taxon>Mesorhizobium</taxon>
    </lineage>
</organism>
<dbReference type="EMBL" id="JBEWSZ010000007">
    <property type="protein sequence ID" value="MET2832118.1"/>
    <property type="molecule type" value="Genomic_DNA"/>
</dbReference>
<protein>
    <submittedName>
        <fullName evidence="2">Uncharacterized protein</fullName>
    </submittedName>
</protein>
<reference evidence="2 3" key="1">
    <citation type="submission" date="2024-06" db="EMBL/GenBank/DDBJ databases">
        <authorList>
            <person name="Kim D.-U."/>
        </authorList>
    </citation>
    <scope>NUCLEOTIDE SEQUENCE [LARGE SCALE GENOMIC DNA]</scope>
    <source>
        <strain evidence="2 3">KACC15460</strain>
    </source>
</reference>
<keyword evidence="3" id="KW-1185">Reference proteome</keyword>